<organism evidence="1 2">
    <name type="scientific">Scortum barcoo</name>
    <name type="common">barcoo grunter</name>
    <dbReference type="NCBI Taxonomy" id="214431"/>
    <lineage>
        <taxon>Eukaryota</taxon>
        <taxon>Metazoa</taxon>
        <taxon>Chordata</taxon>
        <taxon>Craniata</taxon>
        <taxon>Vertebrata</taxon>
        <taxon>Euteleostomi</taxon>
        <taxon>Actinopterygii</taxon>
        <taxon>Neopterygii</taxon>
        <taxon>Teleostei</taxon>
        <taxon>Neoteleostei</taxon>
        <taxon>Acanthomorphata</taxon>
        <taxon>Eupercaria</taxon>
        <taxon>Centrarchiformes</taxon>
        <taxon>Terapontoidei</taxon>
        <taxon>Terapontidae</taxon>
        <taxon>Scortum</taxon>
    </lineage>
</organism>
<gene>
    <name evidence="1" type="ORF">L3Q82_000188</name>
</gene>
<dbReference type="EMBL" id="CM041531">
    <property type="protein sequence ID" value="KAI3376949.1"/>
    <property type="molecule type" value="Genomic_DNA"/>
</dbReference>
<evidence type="ECO:0000313" key="1">
    <source>
        <dbReference type="EMBL" id="KAI3376949.1"/>
    </source>
</evidence>
<name>A0ACB8XAD7_9TELE</name>
<proteinExistence type="predicted"/>
<reference evidence="1" key="1">
    <citation type="submission" date="2022-04" db="EMBL/GenBank/DDBJ databases">
        <title>Jade perch genome.</title>
        <authorList>
            <person name="Chao B."/>
        </authorList>
    </citation>
    <scope>NUCLEOTIDE SEQUENCE</scope>
    <source>
        <strain evidence="1">CB-2022</strain>
    </source>
</reference>
<protein>
    <submittedName>
        <fullName evidence="1">Uncharacterized protein</fullName>
    </submittedName>
</protein>
<dbReference type="Proteomes" id="UP000831701">
    <property type="component" value="Chromosome 1"/>
</dbReference>
<comment type="caution">
    <text evidence="1">The sequence shown here is derived from an EMBL/GenBank/DDBJ whole genome shotgun (WGS) entry which is preliminary data.</text>
</comment>
<evidence type="ECO:0000313" key="2">
    <source>
        <dbReference type="Proteomes" id="UP000831701"/>
    </source>
</evidence>
<accession>A0ACB8XAD7</accession>
<keyword evidence="2" id="KW-1185">Reference proteome</keyword>
<sequence>MRQDMGGSPPLLNNFLGKTLQHRDVLCGRTDTIKTDHKFLKPKNFHLMDYHLAIFITVMLARRLVWTIVSEVSQSSGGSLLRYVFLIAARLCLLTMCGWVLCWTLVYLCKNYSVLNLLFLGYPREEKANRHRHRPTAIIPPTTSRQT</sequence>